<sequence length="437" mass="47022">MARRTRSALRPAHRPDTQPPPDVAQPRRPPRVGCGVRCAAVKLLYVTWDGPTHNYLEGLFFPIFAKLRAHGVSTHVLQFSWDLPSFEAQVTAAAKAFGVGYEAHAVPRRPIQAATALAISTGAVQLVRSVRRTKADVVMPRAHIPGAMALLAAPLMRTGLVWDSDGLMPDERVDFGGWSTTGVNYRALRAVERSLLTRADAVLTRTEAGRAVLAERQTARRFVVVPNGKNADEFRPATTEERTIVRASLSLAPDAPLLIYVGSIGPQYRPREMARLFAEVHRRRPDAHLLALTGAHAQMADALRAAQLPSSSWTTRRVPASEVASLVRAADAGISFREPSLSMRAVCPIKIVEYLLSGVPVLSNAGVGDLDVLFARSRAGHLAPDFSPAALRALAGSFIDDVLPAGDGLRAEARALGVAEFSLASCAAGYHQALQSL</sequence>
<protein>
    <recommendedName>
        <fullName evidence="2">Glycosyltransferase subfamily 4-like N-terminal domain-containing protein</fullName>
    </recommendedName>
</protein>
<dbReference type="GO" id="GO:0016757">
    <property type="term" value="F:glycosyltransferase activity"/>
    <property type="evidence" value="ECO:0007669"/>
    <property type="project" value="TreeGrafter"/>
</dbReference>
<accession>A0A2W5TM62</accession>
<proteinExistence type="predicted"/>
<dbReference type="EMBL" id="QFQP01000007">
    <property type="protein sequence ID" value="PZR14413.1"/>
    <property type="molecule type" value="Genomic_DNA"/>
</dbReference>
<dbReference type="SUPFAM" id="SSF53756">
    <property type="entry name" value="UDP-Glycosyltransferase/glycogen phosphorylase"/>
    <property type="match status" value="1"/>
</dbReference>
<dbReference type="PANTHER" id="PTHR12526:SF600">
    <property type="entry name" value="GLYCOSYL TRANSFERASE GROUP 1"/>
    <property type="match status" value="1"/>
</dbReference>
<feature type="domain" description="Glycosyltransferase subfamily 4-like N-terminal" evidence="2">
    <location>
        <begin position="71"/>
        <end position="230"/>
    </location>
</feature>
<evidence type="ECO:0000259" key="2">
    <source>
        <dbReference type="Pfam" id="PF13439"/>
    </source>
</evidence>
<organism evidence="3 4">
    <name type="scientific">Archangium gephyra</name>
    <dbReference type="NCBI Taxonomy" id="48"/>
    <lineage>
        <taxon>Bacteria</taxon>
        <taxon>Pseudomonadati</taxon>
        <taxon>Myxococcota</taxon>
        <taxon>Myxococcia</taxon>
        <taxon>Myxococcales</taxon>
        <taxon>Cystobacterineae</taxon>
        <taxon>Archangiaceae</taxon>
        <taxon>Archangium</taxon>
    </lineage>
</organism>
<feature type="region of interest" description="Disordered" evidence="1">
    <location>
        <begin position="1"/>
        <end position="30"/>
    </location>
</feature>
<dbReference type="Pfam" id="PF13439">
    <property type="entry name" value="Glyco_transf_4"/>
    <property type="match status" value="1"/>
</dbReference>
<dbReference type="Gene3D" id="3.40.50.2000">
    <property type="entry name" value="Glycogen Phosphorylase B"/>
    <property type="match status" value="2"/>
</dbReference>
<dbReference type="AlphaFoldDB" id="A0A2W5TM62"/>
<dbReference type="CDD" id="cd03801">
    <property type="entry name" value="GT4_PimA-like"/>
    <property type="match status" value="1"/>
</dbReference>
<gene>
    <name evidence="3" type="ORF">DI536_10150</name>
</gene>
<evidence type="ECO:0000313" key="3">
    <source>
        <dbReference type="EMBL" id="PZR14413.1"/>
    </source>
</evidence>
<dbReference type="InterPro" id="IPR028098">
    <property type="entry name" value="Glyco_trans_4-like_N"/>
</dbReference>
<dbReference type="Proteomes" id="UP000249061">
    <property type="component" value="Unassembled WGS sequence"/>
</dbReference>
<evidence type="ECO:0000256" key="1">
    <source>
        <dbReference type="SAM" id="MobiDB-lite"/>
    </source>
</evidence>
<name>A0A2W5TM62_9BACT</name>
<dbReference type="PANTHER" id="PTHR12526">
    <property type="entry name" value="GLYCOSYLTRANSFERASE"/>
    <property type="match status" value="1"/>
</dbReference>
<evidence type="ECO:0000313" key="4">
    <source>
        <dbReference type="Proteomes" id="UP000249061"/>
    </source>
</evidence>
<comment type="caution">
    <text evidence="3">The sequence shown here is derived from an EMBL/GenBank/DDBJ whole genome shotgun (WGS) entry which is preliminary data.</text>
</comment>
<reference evidence="3 4" key="1">
    <citation type="submission" date="2017-08" db="EMBL/GenBank/DDBJ databases">
        <title>Infants hospitalized years apart are colonized by the same room-sourced microbial strains.</title>
        <authorList>
            <person name="Brooks B."/>
            <person name="Olm M.R."/>
            <person name="Firek B.A."/>
            <person name="Baker R."/>
            <person name="Thomas B.C."/>
            <person name="Morowitz M.J."/>
            <person name="Banfield J.F."/>
        </authorList>
    </citation>
    <scope>NUCLEOTIDE SEQUENCE [LARGE SCALE GENOMIC DNA]</scope>
    <source>
        <strain evidence="3">S2_003_000_R2_14</strain>
    </source>
</reference>